<dbReference type="PANTHER" id="PTHR13833">
    <property type="match status" value="1"/>
</dbReference>
<gene>
    <name evidence="4" type="ORF">IAA07_05150</name>
</gene>
<dbReference type="Gene3D" id="2.120.10.30">
    <property type="entry name" value="TolB, C-terminal domain"/>
    <property type="match status" value="3"/>
</dbReference>
<dbReference type="InterPro" id="IPR011042">
    <property type="entry name" value="6-blade_b-propeller_TolB-like"/>
</dbReference>
<evidence type="ECO:0000313" key="5">
    <source>
        <dbReference type="Proteomes" id="UP000823900"/>
    </source>
</evidence>
<evidence type="ECO:0000256" key="2">
    <source>
        <dbReference type="PROSITE-ProRule" id="PRU00504"/>
    </source>
</evidence>
<evidence type="ECO:0000313" key="4">
    <source>
        <dbReference type="EMBL" id="HJA70955.1"/>
    </source>
</evidence>
<feature type="domain" description="Teneurin NHL" evidence="3">
    <location>
        <begin position="57"/>
        <end position="251"/>
    </location>
</feature>
<feature type="repeat" description="NHL" evidence="2">
    <location>
        <begin position="173"/>
        <end position="215"/>
    </location>
</feature>
<dbReference type="PROSITE" id="PS51125">
    <property type="entry name" value="NHL"/>
    <property type="match status" value="1"/>
</dbReference>
<reference evidence="4" key="2">
    <citation type="submission" date="2021-04" db="EMBL/GenBank/DDBJ databases">
        <authorList>
            <person name="Gilroy R."/>
        </authorList>
    </citation>
    <scope>NUCLEOTIDE SEQUENCE</scope>
    <source>
        <strain evidence="4">CHK178-16964</strain>
    </source>
</reference>
<name>A0A9D2HHM5_9FIRM</name>
<evidence type="ECO:0000256" key="1">
    <source>
        <dbReference type="ARBA" id="ARBA00022737"/>
    </source>
</evidence>
<dbReference type="AlphaFoldDB" id="A0A9D2HHM5"/>
<dbReference type="Pfam" id="PF25021">
    <property type="entry name" value="TEN_NHL"/>
    <property type="match status" value="1"/>
</dbReference>
<dbReference type="Pfam" id="PF01436">
    <property type="entry name" value="NHL"/>
    <property type="match status" value="1"/>
</dbReference>
<dbReference type="PANTHER" id="PTHR13833:SF71">
    <property type="entry name" value="NHL DOMAIN-CONTAINING PROTEIN"/>
    <property type="match status" value="1"/>
</dbReference>
<evidence type="ECO:0000259" key="3">
    <source>
        <dbReference type="Pfam" id="PF25021"/>
    </source>
</evidence>
<dbReference type="EMBL" id="DWZA01000048">
    <property type="protein sequence ID" value="HJA70955.1"/>
    <property type="molecule type" value="Genomic_DNA"/>
</dbReference>
<reference evidence="4" key="1">
    <citation type="journal article" date="2021" name="PeerJ">
        <title>Extensive microbial diversity within the chicken gut microbiome revealed by metagenomics and culture.</title>
        <authorList>
            <person name="Gilroy R."/>
            <person name="Ravi A."/>
            <person name="Getino M."/>
            <person name="Pursley I."/>
            <person name="Horton D.L."/>
            <person name="Alikhan N.F."/>
            <person name="Baker D."/>
            <person name="Gharbi K."/>
            <person name="Hall N."/>
            <person name="Watson M."/>
            <person name="Adriaenssens E.M."/>
            <person name="Foster-Nyarko E."/>
            <person name="Jarju S."/>
            <person name="Secka A."/>
            <person name="Antonio M."/>
            <person name="Oren A."/>
            <person name="Chaudhuri R.R."/>
            <person name="La Ragione R."/>
            <person name="Hildebrand F."/>
            <person name="Pallen M.J."/>
        </authorList>
    </citation>
    <scope>NUCLEOTIDE SEQUENCE</scope>
    <source>
        <strain evidence="4">CHK178-16964</strain>
    </source>
</reference>
<sequence length="352" mass="36357">MTAGGYRKQDPGKQRFLKKFTAALFAAAAVTAAGIFPAAAETAGQEETAGMQAASEAETGGQQIKSAMDVICAPSGIAAAEDGSFFVTDTYNKVIWKVTDGVSVVYAGARSAEDLYGEPVGGYNDSSLDQAYFKEPWAIAPFLNGYAVSDSANNVVRLITDQSARTATGKPEAGFVNGRGIAASFDRPTGLATDGEGNLYIADTNNSCIRKVTTNGDVSTYAGGLSEPTGLCWQNGSLYVAESGANRILKITGGAAEIVAGSGQEGNQDGEAAQASFSSPQGVAVSSDGIIYVSDTGNGAVRKIQDGAVTTMIASSPQNMESYPIAPAGLLIRDGQLLVCDNFSKKVFVLER</sequence>
<accession>A0A9D2HHM5</accession>
<keyword evidence="1" id="KW-0677">Repeat</keyword>
<dbReference type="Proteomes" id="UP000823900">
    <property type="component" value="Unassembled WGS sequence"/>
</dbReference>
<protein>
    <recommendedName>
        <fullName evidence="3">Teneurin NHL domain-containing protein</fullName>
    </recommendedName>
</protein>
<dbReference type="SUPFAM" id="SSF101898">
    <property type="entry name" value="NHL repeat"/>
    <property type="match status" value="1"/>
</dbReference>
<organism evidence="4 5">
    <name type="scientific">Candidatus Lachnoclostridium stercoravium</name>
    <dbReference type="NCBI Taxonomy" id="2838633"/>
    <lineage>
        <taxon>Bacteria</taxon>
        <taxon>Bacillati</taxon>
        <taxon>Bacillota</taxon>
        <taxon>Clostridia</taxon>
        <taxon>Lachnospirales</taxon>
        <taxon>Lachnospiraceae</taxon>
    </lineage>
</organism>
<dbReference type="InterPro" id="IPR001258">
    <property type="entry name" value="NHL_repeat"/>
</dbReference>
<comment type="caution">
    <text evidence="4">The sequence shown here is derived from an EMBL/GenBank/DDBJ whole genome shotgun (WGS) entry which is preliminary data.</text>
</comment>
<proteinExistence type="predicted"/>
<dbReference type="InterPro" id="IPR056822">
    <property type="entry name" value="TEN_NHL"/>
</dbReference>